<comment type="pathway">
    <text evidence="3">Amino-acid biosynthesis; L-valine biosynthesis; L-valine from pyruvate: step 4/4.</text>
</comment>
<evidence type="ECO:0000256" key="6">
    <source>
        <dbReference type="ARBA" id="ARBA00013053"/>
    </source>
</evidence>
<dbReference type="Gene3D" id="3.30.470.10">
    <property type="match status" value="1"/>
</dbReference>
<keyword evidence="8" id="KW-0100">Branched-chain amino acid biosynthesis</keyword>
<dbReference type="RefSeq" id="WP_048755685.1">
    <property type="nucleotide sequence ID" value="NZ_CCAZ020000001.1"/>
</dbReference>
<organism evidence="12 13">
    <name type="scientific">Afipia felis</name>
    <name type="common">Cat scratch disease bacillus</name>
    <dbReference type="NCBI Taxonomy" id="1035"/>
    <lineage>
        <taxon>Bacteria</taxon>
        <taxon>Pseudomonadati</taxon>
        <taxon>Pseudomonadota</taxon>
        <taxon>Alphaproteobacteria</taxon>
        <taxon>Hyphomicrobiales</taxon>
        <taxon>Nitrobacteraceae</taxon>
        <taxon>Afipia</taxon>
    </lineage>
</organism>
<keyword evidence="13" id="KW-1185">Reference proteome</keyword>
<comment type="function">
    <text evidence="1">Acts on leucine, isoleucine and valine.</text>
</comment>
<evidence type="ECO:0000313" key="12">
    <source>
        <dbReference type="EMBL" id="CEG07236.1"/>
    </source>
</evidence>
<evidence type="ECO:0000256" key="8">
    <source>
        <dbReference type="ARBA" id="ARBA00023304"/>
    </source>
</evidence>
<protein>
    <recommendedName>
        <fullName evidence="7">Probable branched-chain-amino-acid aminotransferase</fullName>
        <ecNumber evidence="6">2.6.1.42</ecNumber>
    </recommendedName>
</protein>
<dbReference type="GO" id="GO:0004084">
    <property type="term" value="F:branched-chain-amino-acid transaminase activity"/>
    <property type="evidence" value="ECO:0007669"/>
    <property type="project" value="UniProtKB-EC"/>
</dbReference>
<dbReference type="GO" id="GO:0009098">
    <property type="term" value="P:L-leucine biosynthetic process"/>
    <property type="evidence" value="ECO:0007669"/>
    <property type="project" value="TreeGrafter"/>
</dbReference>
<keyword evidence="12" id="KW-0808">Transferase</keyword>
<dbReference type="Gene3D" id="3.20.10.10">
    <property type="entry name" value="D-amino Acid Aminotransferase, subunit A, domain 2"/>
    <property type="match status" value="1"/>
</dbReference>
<comment type="caution">
    <text evidence="12">The sequence shown here is derived from an EMBL/GenBank/DDBJ whole genome shotgun (WGS) entry which is preliminary data.</text>
</comment>
<comment type="catalytic activity">
    <reaction evidence="9">
        <text>L-valine + 2-oxoglutarate = 3-methyl-2-oxobutanoate + L-glutamate</text>
        <dbReference type="Rhea" id="RHEA:24813"/>
        <dbReference type="ChEBI" id="CHEBI:11851"/>
        <dbReference type="ChEBI" id="CHEBI:16810"/>
        <dbReference type="ChEBI" id="CHEBI:29985"/>
        <dbReference type="ChEBI" id="CHEBI:57762"/>
        <dbReference type="EC" id="2.6.1.42"/>
    </reaction>
</comment>
<dbReference type="STRING" id="1035.BN961_00622"/>
<reference evidence="12 13" key="1">
    <citation type="journal article" date="2014" name="Genome Announc.">
        <title>Genome Sequence of Afipia felis Strain 76713, Isolated in Hospital Water Using an Amoeba Co-Culture Procedure.</title>
        <authorList>
            <person name="Benamar S."/>
            <person name="La Scola B."/>
            <person name="Croce O."/>
        </authorList>
    </citation>
    <scope>NUCLEOTIDE SEQUENCE [LARGE SCALE GENOMIC DNA]</scope>
    <source>
        <strain evidence="12 13">76713</strain>
    </source>
</reference>
<evidence type="ECO:0000313" key="13">
    <source>
        <dbReference type="Proteomes" id="UP000035762"/>
    </source>
</evidence>
<evidence type="ECO:0000256" key="1">
    <source>
        <dbReference type="ARBA" id="ARBA00003109"/>
    </source>
</evidence>
<dbReference type="SUPFAM" id="SSF56752">
    <property type="entry name" value="D-aminoacid aminotransferase-like PLP-dependent enzymes"/>
    <property type="match status" value="1"/>
</dbReference>
<dbReference type="OrthoDB" id="9809239at2"/>
<comment type="catalytic activity">
    <reaction evidence="11">
        <text>L-leucine + 2-oxoglutarate = 4-methyl-2-oxopentanoate + L-glutamate</text>
        <dbReference type="Rhea" id="RHEA:18321"/>
        <dbReference type="ChEBI" id="CHEBI:16810"/>
        <dbReference type="ChEBI" id="CHEBI:17865"/>
        <dbReference type="ChEBI" id="CHEBI:29985"/>
        <dbReference type="ChEBI" id="CHEBI:57427"/>
        <dbReference type="EC" id="2.6.1.42"/>
    </reaction>
</comment>
<dbReference type="EC" id="2.6.1.42" evidence="6"/>
<proteinExistence type="inferred from homology"/>
<dbReference type="Proteomes" id="UP000035762">
    <property type="component" value="Unassembled WGS sequence"/>
</dbReference>
<dbReference type="Pfam" id="PF01063">
    <property type="entry name" value="Aminotran_4"/>
    <property type="match status" value="1"/>
</dbReference>
<evidence type="ECO:0000256" key="11">
    <source>
        <dbReference type="ARBA" id="ARBA00049229"/>
    </source>
</evidence>
<dbReference type="InterPro" id="IPR043131">
    <property type="entry name" value="BCAT-like_N"/>
</dbReference>
<dbReference type="InterPro" id="IPR036038">
    <property type="entry name" value="Aminotransferase-like"/>
</dbReference>
<dbReference type="InterPro" id="IPR050571">
    <property type="entry name" value="Class-IV_PLP-Dep_Aminotrnsfr"/>
</dbReference>
<evidence type="ECO:0000256" key="10">
    <source>
        <dbReference type="ARBA" id="ARBA00048798"/>
    </source>
</evidence>
<evidence type="ECO:0000256" key="3">
    <source>
        <dbReference type="ARBA" id="ARBA00004931"/>
    </source>
</evidence>
<dbReference type="GO" id="GO:0006532">
    <property type="term" value="P:aspartate biosynthetic process"/>
    <property type="evidence" value="ECO:0007669"/>
    <property type="project" value="TreeGrafter"/>
</dbReference>
<evidence type="ECO:0000256" key="4">
    <source>
        <dbReference type="ARBA" id="ARBA00005072"/>
    </source>
</evidence>
<dbReference type="InterPro" id="IPR001544">
    <property type="entry name" value="Aminotrans_IV"/>
</dbReference>
<dbReference type="PANTHER" id="PTHR42743">
    <property type="entry name" value="AMINO-ACID AMINOTRANSFERASE"/>
    <property type="match status" value="1"/>
</dbReference>
<keyword evidence="12" id="KW-0032">Aminotransferase</keyword>
<dbReference type="InterPro" id="IPR043132">
    <property type="entry name" value="BCAT-like_C"/>
</dbReference>
<comment type="pathway">
    <text evidence="2">Amino-acid biosynthesis; L-isoleucine biosynthesis; L-isoleucine from 2-oxobutanoate: step 4/4.</text>
</comment>
<dbReference type="PANTHER" id="PTHR42743:SF11">
    <property type="entry name" value="AMINODEOXYCHORISMATE LYASE"/>
    <property type="match status" value="1"/>
</dbReference>
<dbReference type="AlphaFoldDB" id="A0A090MI86"/>
<dbReference type="GO" id="GO:0005829">
    <property type="term" value="C:cytosol"/>
    <property type="evidence" value="ECO:0007669"/>
    <property type="project" value="TreeGrafter"/>
</dbReference>
<evidence type="ECO:0000256" key="2">
    <source>
        <dbReference type="ARBA" id="ARBA00004824"/>
    </source>
</evidence>
<name>A0A090MI86_AFIFE</name>
<dbReference type="GO" id="GO:0009099">
    <property type="term" value="P:L-valine biosynthetic process"/>
    <property type="evidence" value="ECO:0007669"/>
    <property type="project" value="TreeGrafter"/>
</dbReference>
<comment type="catalytic activity">
    <reaction evidence="10">
        <text>L-isoleucine + 2-oxoglutarate = (S)-3-methyl-2-oxopentanoate + L-glutamate</text>
        <dbReference type="Rhea" id="RHEA:24801"/>
        <dbReference type="ChEBI" id="CHEBI:16810"/>
        <dbReference type="ChEBI" id="CHEBI:29985"/>
        <dbReference type="ChEBI" id="CHEBI:35146"/>
        <dbReference type="ChEBI" id="CHEBI:58045"/>
        <dbReference type="EC" id="2.6.1.42"/>
    </reaction>
</comment>
<dbReference type="EMBL" id="CCAZ020000001">
    <property type="protein sequence ID" value="CEG07236.1"/>
    <property type="molecule type" value="Genomic_DNA"/>
</dbReference>
<comment type="similarity">
    <text evidence="5">Belongs to the class-IV pyridoxal-phosphate-dependent aminotransferase family.</text>
</comment>
<sequence>MTQVWLNGAFLDEKDAWLSIADRGFTLADGIFETLLGVGEKPVWLPEHLRRLREGASVLALSVDFDDRALESAVTGLLRENRFPRSAVRITLTRGPAIKRGLWVAEKVMPTLLMTCAPTATLGVPQRVVIARSTKRNEYSPLSQIKSLNYGDNILARREALVRGATDALMLNTRSHAVCATVGNLFARVEGEWVTPPVNDGILPGIARAKILGQISAREASLTEADLRSVDAAFISNSLGCYDIIEIEGRKLPPCIDEEPVAALYETP</sequence>
<keyword evidence="8" id="KW-0028">Amino-acid biosynthesis</keyword>
<evidence type="ECO:0000256" key="5">
    <source>
        <dbReference type="ARBA" id="ARBA00009320"/>
    </source>
</evidence>
<evidence type="ECO:0000256" key="9">
    <source>
        <dbReference type="ARBA" id="ARBA00048212"/>
    </source>
</evidence>
<gene>
    <name evidence="12" type="primary">dat</name>
    <name evidence="12" type="ORF">BN961_00622</name>
</gene>
<comment type="pathway">
    <text evidence="4">Amino-acid biosynthesis; L-leucine biosynthesis; L-leucine from 3-methyl-2-oxobutanoate: step 4/4.</text>
</comment>
<evidence type="ECO:0000256" key="7">
    <source>
        <dbReference type="ARBA" id="ARBA00014472"/>
    </source>
</evidence>
<accession>A0A090MI86</accession>